<comment type="caution">
    <text evidence="6">The sequence shown here is derived from an EMBL/GenBank/DDBJ whole genome shotgun (WGS) entry which is preliminary data.</text>
</comment>
<gene>
    <name evidence="6" type="ORF">FHX37_4608</name>
</gene>
<dbReference type="PANTHER" id="PTHR43273:SF8">
    <property type="entry name" value="RADICAL SAM DOMAIN PROTEIN"/>
    <property type="match status" value="1"/>
</dbReference>
<keyword evidence="1" id="KW-0949">S-adenosyl-L-methionine</keyword>
<keyword evidence="2" id="KW-0479">Metal-binding</keyword>
<evidence type="ECO:0000313" key="7">
    <source>
        <dbReference type="Proteomes" id="UP000317422"/>
    </source>
</evidence>
<dbReference type="AlphaFoldDB" id="A0A543N2L5"/>
<evidence type="ECO:0000256" key="2">
    <source>
        <dbReference type="ARBA" id="ARBA00022723"/>
    </source>
</evidence>
<dbReference type="InterPro" id="IPR058240">
    <property type="entry name" value="rSAM_sf"/>
</dbReference>
<keyword evidence="3" id="KW-0408">Iron</keyword>
<evidence type="ECO:0000256" key="3">
    <source>
        <dbReference type="ARBA" id="ARBA00023004"/>
    </source>
</evidence>
<accession>A0A543N2L5</accession>
<dbReference type="GO" id="GO:0016491">
    <property type="term" value="F:oxidoreductase activity"/>
    <property type="evidence" value="ECO:0007669"/>
    <property type="project" value="InterPro"/>
</dbReference>
<evidence type="ECO:0000256" key="1">
    <source>
        <dbReference type="ARBA" id="ARBA00022691"/>
    </source>
</evidence>
<dbReference type="SFLD" id="SFLDG01067">
    <property type="entry name" value="SPASM/twitch_domain_containing"/>
    <property type="match status" value="1"/>
</dbReference>
<feature type="non-terminal residue" evidence="6">
    <location>
        <position position="252"/>
    </location>
</feature>
<dbReference type="PANTHER" id="PTHR43273">
    <property type="entry name" value="ANAEROBIC SULFATASE-MATURATING ENZYME HOMOLOG ASLB-RELATED"/>
    <property type="match status" value="1"/>
</dbReference>
<feature type="domain" description="Radical SAM core" evidence="5">
    <location>
        <begin position="2"/>
        <end position="224"/>
    </location>
</feature>
<dbReference type="Gene3D" id="3.20.20.70">
    <property type="entry name" value="Aldolase class I"/>
    <property type="match status" value="1"/>
</dbReference>
<name>A0A543N2L5_9ACTN</name>
<dbReference type="InterPro" id="IPR007197">
    <property type="entry name" value="rSAM"/>
</dbReference>
<evidence type="ECO:0000259" key="5">
    <source>
        <dbReference type="PROSITE" id="PS51918"/>
    </source>
</evidence>
<dbReference type="GO" id="GO:0051536">
    <property type="term" value="F:iron-sulfur cluster binding"/>
    <property type="evidence" value="ECO:0007669"/>
    <property type="project" value="UniProtKB-KW"/>
</dbReference>
<dbReference type="InterPro" id="IPR013785">
    <property type="entry name" value="Aldolase_TIM"/>
</dbReference>
<evidence type="ECO:0000256" key="4">
    <source>
        <dbReference type="ARBA" id="ARBA00023014"/>
    </source>
</evidence>
<dbReference type="CDD" id="cd01335">
    <property type="entry name" value="Radical_SAM"/>
    <property type="match status" value="1"/>
</dbReference>
<sequence length="252" mass="28270">MSLDRAFQSVIMQPTTLCNLDCSYCYLSPDDRKARREMPPVVARAVARSIEEQGTSGPIDLVWHGGEPLALRHDRFAELCEVFEPLTRSGAVRQFVQTNATLIDDTWCEFFKRHRIHVGVSLDGPEDANVDRVDWSGREAFSRAMRGVNALKRNAVPFSVICVVTAETVRHPDRLFEFFESLGAESVGFNFEEAEGANDSRDGVSPAEARRFWHALFARLNNGSTLRSRDAGRLFTYLSEARAGRTDPQADV</sequence>
<dbReference type="GO" id="GO:0046872">
    <property type="term" value="F:metal ion binding"/>
    <property type="evidence" value="ECO:0007669"/>
    <property type="project" value="UniProtKB-KW"/>
</dbReference>
<reference evidence="6 7" key="1">
    <citation type="submission" date="2019-06" db="EMBL/GenBank/DDBJ databases">
        <title>Sequencing the genomes of 1000 actinobacteria strains.</title>
        <authorList>
            <person name="Klenk H.-P."/>
        </authorList>
    </citation>
    <scope>NUCLEOTIDE SEQUENCE [LARGE SCALE GENOMIC DNA]</scope>
    <source>
        <strain evidence="6 7">DSM 45015</strain>
    </source>
</reference>
<dbReference type="SFLD" id="SFLDS00029">
    <property type="entry name" value="Radical_SAM"/>
    <property type="match status" value="1"/>
</dbReference>
<evidence type="ECO:0000313" key="6">
    <source>
        <dbReference type="EMBL" id="TQN26071.1"/>
    </source>
</evidence>
<organism evidence="6 7">
    <name type="scientific">Haloactinospora alba</name>
    <dbReference type="NCBI Taxonomy" id="405555"/>
    <lineage>
        <taxon>Bacteria</taxon>
        <taxon>Bacillati</taxon>
        <taxon>Actinomycetota</taxon>
        <taxon>Actinomycetes</taxon>
        <taxon>Streptosporangiales</taxon>
        <taxon>Nocardiopsidaceae</taxon>
        <taxon>Haloactinospora</taxon>
    </lineage>
</organism>
<dbReference type="SUPFAM" id="SSF102114">
    <property type="entry name" value="Radical SAM enzymes"/>
    <property type="match status" value="1"/>
</dbReference>
<dbReference type="SFLD" id="SFLDG01386">
    <property type="entry name" value="main_SPASM_domain-containing"/>
    <property type="match status" value="1"/>
</dbReference>
<keyword evidence="4" id="KW-0411">Iron-sulfur</keyword>
<dbReference type="Pfam" id="PF04055">
    <property type="entry name" value="Radical_SAM"/>
    <property type="match status" value="1"/>
</dbReference>
<protein>
    <submittedName>
        <fullName evidence="6">4Fe-4S single cluster protein</fullName>
    </submittedName>
</protein>
<dbReference type="EMBL" id="VFQC01000004">
    <property type="protein sequence ID" value="TQN26071.1"/>
    <property type="molecule type" value="Genomic_DNA"/>
</dbReference>
<dbReference type="Proteomes" id="UP000317422">
    <property type="component" value="Unassembled WGS sequence"/>
</dbReference>
<dbReference type="InterPro" id="IPR023867">
    <property type="entry name" value="Sulphatase_maturase_rSAM"/>
</dbReference>
<keyword evidence="7" id="KW-1185">Reference proteome</keyword>
<proteinExistence type="predicted"/>
<dbReference type="PROSITE" id="PS51918">
    <property type="entry name" value="RADICAL_SAM"/>
    <property type="match status" value="1"/>
</dbReference>